<evidence type="ECO:0000256" key="2">
    <source>
        <dbReference type="ARBA" id="ARBA00022448"/>
    </source>
</evidence>
<protein>
    <submittedName>
        <fullName evidence="8">Bicyclomycin resistance protein</fullName>
    </submittedName>
</protein>
<organism evidence="8 9">
    <name type="scientific">Roseovarius aestuarii</name>
    <dbReference type="NCBI Taxonomy" id="475083"/>
    <lineage>
        <taxon>Bacteria</taxon>
        <taxon>Pseudomonadati</taxon>
        <taxon>Pseudomonadota</taxon>
        <taxon>Alphaproteobacteria</taxon>
        <taxon>Rhodobacterales</taxon>
        <taxon>Roseobacteraceae</taxon>
        <taxon>Roseovarius</taxon>
    </lineage>
</organism>
<evidence type="ECO:0000256" key="6">
    <source>
        <dbReference type="SAM" id="Phobius"/>
    </source>
</evidence>
<dbReference type="OrthoDB" id="9800416at2"/>
<dbReference type="Proteomes" id="UP000193224">
    <property type="component" value="Unassembled WGS sequence"/>
</dbReference>
<dbReference type="PROSITE" id="PS00216">
    <property type="entry name" value="SUGAR_TRANSPORT_1"/>
    <property type="match status" value="1"/>
</dbReference>
<comment type="subcellular location">
    <subcellularLocation>
        <location evidence="1">Membrane</location>
        <topology evidence="1">Multi-pass membrane protein</topology>
    </subcellularLocation>
</comment>
<dbReference type="CDD" id="cd17320">
    <property type="entry name" value="MFS_MdfA_MDR_like"/>
    <property type="match status" value="1"/>
</dbReference>
<feature type="transmembrane region" description="Helical" evidence="6">
    <location>
        <begin position="73"/>
        <end position="92"/>
    </location>
</feature>
<keyword evidence="9" id="KW-1185">Reference proteome</keyword>
<feature type="transmembrane region" description="Helical" evidence="6">
    <location>
        <begin position="368"/>
        <end position="389"/>
    </location>
</feature>
<feature type="transmembrane region" description="Helical" evidence="6">
    <location>
        <begin position="162"/>
        <end position="182"/>
    </location>
</feature>
<evidence type="ECO:0000256" key="3">
    <source>
        <dbReference type="ARBA" id="ARBA00022692"/>
    </source>
</evidence>
<keyword evidence="4 6" id="KW-1133">Transmembrane helix</keyword>
<feature type="transmembrane region" description="Helical" evidence="6">
    <location>
        <begin position="337"/>
        <end position="362"/>
    </location>
</feature>
<dbReference type="GO" id="GO:0042908">
    <property type="term" value="P:xenobiotic transport"/>
    <property type="evidence" value="ECO:0007669"/>
    <property type="project" value="UniProtKB-ARBA"/>
</dbReference>
<reference evidence="8 9" key="1">
    <citation type="submission" date="2017-03" db="EMBL/GenBank/DDBJ databases">
        <authorList>
            <person name="Afonso C.L."/>
            <person name="Miller P.J."/>
            <person name="Scott M.A."/>
            <person name="Spackman E."/>
            <person name="Goraichik I."/>
            <person name="Dimitrov K.M."/>
            <person name="Suarez D.L."/>
            <person name="Swayne D.E."/>
        </authorList>
    </citation>
    <scope>NUCLEOTIDE SEQUENCE [LARGE SCALE GENOMIC DNA]</scope>
    <source>
        <strain evidence="8 9">CECT 7745</strain>
    </source>
</reference>
<feature type="transmembrane region" description="Helical" evidence="6">
    <location>
        <begin position="131"/>
        <end position="156"/>
    </location>
</feature>
<feature type="transmembrane region" description="Helical" evidence="6">
    <location>
        <begin position="42"/>
        <end position="61"/>
    </location>
</feature>
<dbReference type="Pfam" id="PF07690">
    <property type="entry name" value="MFS_1"/>
    <property type="match status" value="1"/>
</dbReference>
<feature type="domain" description="Major facilitator superfamily (MFS) profile" evidence="7">
    <location>
        <begin position="6"/>
        <end position="394"/>
    </location>
</feature>
<dbReference type="GO" id="GO:0022857">
    <property type="term" value="F:transmembrane transporter activity"/>
    <property type="evidence" value="ECO:0007669"/>
    <property type="project" value="InterPro"/>
</dbReference>
<dbReference type="InterPro" id="IPR011701">
    <property type="entry name" value="MFS"/>
</dbReference>
<evidence type="ECO:0000259" key="7">
    <source>
        <dbReference type="PROSITE" id="PS50850"/>
    </source>
</evidence>
<evidence type="ECO:0000313" key="9">
    <source>
        <dbReference type="Proteomes" id="UP000193224"/>
    </source>
</evidence>
<name>A0A1X7BYI0_9RHOB</name>
<dbReference type="RefSeq" id="WP_085802522.1">
    <property type="nucleotide sequence ID" value="NZ_FWXB01000033.1"/>
</dbReference>
<gene>
    <name evidence="8" type="primary">bcr</name>
    <name evidence="8" type="ORF">ROA7745_04501</name>
</gene>
<dbReference type="SUPFAM" id="SSF103473">
    <property type="entry name" value="MFS general substrate transporter"/>
    <property type="match status" value="1"/>
</dbReference>
<feature type="transmembrane region" description="Helical" evidence="6">
    <location>
        <begin position="276"/>
        <end position="297"/>
    </location>
</feature>
<feature type="transmembrane region" description="Helical" evidence="6">
    <location>
        <begin position="248"/>
        <end position="269"/>
    </location>
</feature>
<feature type="transmembrane region" description="Helical" evidence="6">
    <location>
        <begin position="211"/>
        <end position="236"/>
    </location>
</feature>
<keyword evidence="5 6" id="KW-0472">Membrane</keyword>
<dbReference type="InterPro" id="IPR036259">
    <property type="entry name" value="MFS_trans_sf"/>
</dbReference>
<keyword evidence="3 6" id="KW-0812">Transmembrane</keyword>
<dbReference type="EMBL" id="FWXB01000033">
    <property type="protein sequence ID" value="SMC14632.1"/>
    <property type="molecule type" value="Genomic_DNA"/>
</dbReference>
<dbReference type="InterPro" id="IPR005829">
    <property type="entry name" value="Sugar_transporter_CS"/>
</dbReference>
<evidence type="ECO:0000256" key="4">
    <source>
        <dbReference type="ARBA" id="ARBA00022989"/>
    </source>
</evidence>
<sequence>MGKVEFVSLMAMLGGVVAYSIDAMLPALPSIGAEFSPDAINRAQLVVTSFVFGMGLGTFFVGPLSDAFGRKRIILIGTAIFALATVLALVAPSLNLLVAARVLQGLGVSAARIVSMAIIRDLYAGREMARLMSFVTMVFTLVPAVAPLIGSGIIAIAGWRGVFGSFLIFAAIFSLWMSLRLAEPLPREHRRPFRADALWLAVKEVLSHKTVVISIAVQTLCLGALFASLSSIQQIMGDTYDRAAQFPYWFGMTALIAGGVSLLNAALVLRYGMRQLVSVALTTQVALCLLALTLLHLELPPQIDFSVYVIWQASVFAMVALTLGNLTSLAMEPLGHIAGMAASVTSGLATVGSVLLAVPIGLWFNGSALPLVIGVLICATLGRVLMIVLNRIEKVLQRV</sequence>
<feature type="transmembrane region" description="Helical" evidence="6">
    <location>
        <begin position="309"/>
        <end position="330"/>
    </location>
</feature>
<dbReference type="GO" id="GO:0005886">
    <property type="term" value="C:plasma membrane"/>
    <property type="evidence" value="ECO:0007669"/>
    <property type="project" value="TreeGrafter"/>
</dbReference>
<feature type="transmembrane region" description="Helical" evidence="6">
    <location>
        <begin position="98"/>
        <end position="119"/>
    </location>
</feature>
<accession>A0A1X7BYI0</accession>
<keyword evidence="2" id="KW-0813">Transport</keyword>
<proteinExistence type="predicted"/>
<dbReference type="PANTHER" id="PTHR23502:SF132">
    <property type="entry name" value="POLYAMINE TRANSPORTER 2-RELATED"/>
    <property type="match status" value="1"/>
</dbReference>
<evidence type="ECO:0000256" key="5">
    <source>
        <dbReference type="ARBA" id="ARBA00023136"/>
    </source>
</evidence>
<dbReference type="Gene3D" id="1.20.1720.10">
    <property type="entry name" value="Multidrug resistance protein D"/>
    <property type="match status" value="1"/>
</dbReference>
<dbReference type="PANTHER" id="PTHR23502">
    <property type="entry name" value="MAJOR FACILITATOR SUPERFAMILY"/>
    <property type="match status" value="1"/>
</dbReference>
<dbReference type="InterPro" id="IPR020846">
    <property type="entry name" value="MFS_dom"/>
</dbReference>
<evidence type="ECO:0000313" key="8">
    <source>
        <dbReference type="EMBL" id="SMC14632.1"/>
    </source>
</evidence>
<dbReference type="AlphaFoldDB" id="A0A1X7BYI0"/>
<dbReference type="GO" id="GO:0140115">
    <property type="term" value="P:export across plasma membrane"/>
    <property type="evidence" value="ECO:0007669"/>
    <property type="project" value="UniProtKB-ARBA"/>
</dbReference>
<dbReference type="PROSITE" id="PS50850">
    <property type="entry name" value="MFS"/>
    <property type="match status" value="1"/>
</dbReference>
<evidence type="ECO:0000256" key="1">
    <source>
        <dbReference type="ARBA" id="ARBA00004141"/>
    </source>
</evidence>